<reference evidence="4 5" key="1">
    <citation type="submission" date="2019-07" db="EMBL/GenBank/DDBJ databases">
        <title>Whole genome shotgun sequence of Cellulomonas soli NBRC 109434.</title>
        <authorList>
            <person name="Hosoyama A."/>
            <person name="Uohara A."/>
            <person name="Ohji S."/>
            <person name="Ichikawa N."/>
        </authorList>
    </citation>
    <scope>NUCLEOTIDE SEQUENCE [LARGE SCALE GENOMIC DNA]</scope>
    <source>
        <strain evidence="4 5">NBRC 109434</strain>
    </source>
</reference>
<dbReference type="SUPFAM" id="SSF53955">
    <property type="entry name" value="Lysozyme-like"/>
    <property type="match status" value="1"/>
</dbReference>
<keyword evidence="5" id="KW-1185">Reference proteome</keyword>
<dbReference type="PANTHER" id="PTHR30163:SF8">
    <property type="entry name" value="LYTIC MUREIN TRANSGLYCOSYLASE"/>
    <property type="match status" value="1"/>
</dbReference>
<dbReference type="InterPro" id="IPR023346">
    <property type="entry name" value="Lysozyme-like_dom_sf"/>
</dbReference>
<evidence type="ECO:0000313" key="4">
    <source>
        <dbReference type="EMBL" id="GEP67804.1"/>
    </source>
</evidence>
<dbReference type="GO" id="GO:0008933">
    <property type="term" value="F:peptidoglycan lytic transglycosylase activity"/>
    <property type="evidence" value="ECO:0007669"/>
    <property type="project" value="TreeGrafter"/>
</dbReference>
<dbReference type="Pfam" id="PF13406">
    <property type="entry name" value="SLT_2"/>
    <property type="match status" value="1"/>
</dbReference>
<keyword evidence="2" id="KW-0812">Transmembrane</keyword>
<proteinExistence type="predicted"/>
<dbReference type="Proteomes" id="UP000321798">
    <property type="component" value="Unassembled WGS sequence"/>
</dbReference>
<evidence type="ECO:0000313" key="5">
    <source>
        <dbReference type="Proteomes" id="UP000321798"/>
    </source>
</evidence>
<name>A0A512P9C2_9CELL</name>
<dbReference type="InterPro" id="IPR031304">
    <property type="entry name" value="SLT_2"/>
</dbReference>
<evidence type="ECO:0000256" key="2">
    <source>
        <dbReference type="SAM" id="Phobius"/>
    </source>
</evidence>
<dbReference type="Gene3D" id="1.10.530.10">
    <property type="match status" value="1"/>
</dbReference>
<sequence length="278" mass="28291">MSAPEPTPGPAVVTIDRIDPDAPRGDRFARLRVALVRALVAAGLGTMVVTATALIHATGLPTAEPTSPRRALEPAQTAATSATVGAGSPQPATARVDPGWVERVAAVTAIPARALLAYAAADLVLDAEDPGCGLGWNTLAAIGAIESAHGTHGGARLGDDGRPRPAVLGIALDGDGVAAITDTDDGLWDGDTTWDRAVGPLQFIPSTWASWGADGDGDGVADPNQIDDAALAAARYLCHSGSLDTGDGWRAAVLSYNRSESYADQVATTANRYAQALS</sequence>
<dbReference type="GO" id="GO:0009253">
    <property type="term" value="P:peptidoglycan catabolic process"/>
    <property type="evidence" value="ECO:0007669"/>
    <property type="project" value="TreeGrafter"/>
</dbReference>
<feature type="transmembrane region" description="Helical" evidence="2">
    <location>
        <begin position="34"/>
        <end position="55"/>
    </location>
</feature>
<accession>A0A512P9C2</accession>
<dbReference type="EMBL" id="BKAL01000002">
    <property type="protein sequence ID" value="GEP67804.1"/>
    <property type="molecule type" value="Genomic_DNA"/>
</dbReference>
<dbReference type="CDD" id="cd13399">
    <property type="entry name" value="Slt35-like"/>
    <property type="match status" value="1"/>
</dbReference>
<gene>
    <name evidence="4" type="ORF">CSO01_05190</name>
</gene>
<comment type="caution">
    <text evidence="4">The sequence shown here is derived from an EMBL/GenBank/DDBJ whole genome shotgun (WGS) entry which is preliminary data.</text>
</comment>
<dbReference type="InterPro" id="IPR043426">
    <property type="entry name" value="MltB-like"/>
</dbReference>
<keyword evidence="2" id="KW-1133">Transmembrane helix</keyword>
<feature type="region of interest" description="Disordered" evidence="1">
    <location>
        <begin position="60"/>
        <end position="94"/>
    </location>
</feature>
<protein>
    <submittedName>
        <fullName evidence="4">Murein transglycosylase</fullName>
    </submittedName>
</protein>
<feature type="domain" description="Transglycosylase SLT" evidence="3">
    <location>
        <begin position="193"/>
        <end position="249"/>
    </location>
</feature>
<feature type="compositionally biased region" description="Low complexity" evidence="1">
    <location>
        <begin position="75"/>
        <end position="88"/>
    </location>
</feature>
<keyword evidence="2" id="KW-0472">Membrane</keyword>
<evidence type="ECO:0000259" key="3">
    <source>
        <dbReference type="Pfam" id="PF13406"/>
    </source>
</evidence>
<dbReference type="RefSeq" id="WP_223203417.1">
    <property type="nucleotide sequence ID" value="NZ_BAABBJ010000015.1"/>
</dbReference>
<dbReference type="AlphaFoldDB" id="A0A512P9C2"/>
<dbReference type="PANTHER" id="PTHR30163">
    <property type="entry name" value="MEMBRANE-BOUND LYTIC MUREIN TRANSGLYCOSYLASE B"/>
    <property type="match status" value="1"/>
</dbReference>
<organism evidence="4 5">
    <name type="scientific">Cellulomonas soli</name>
    <dbReference type="NCBI Taxonomy" id="931535"/>
    <lineage>
        <taxon>Bacteria</taxon>
        <taxon>Bacillati</taxon>
        <taxon>Actinomycetota</taxon>
        <taxon>Actinomycetes</taxon>
        <taxon>Micrococcales</taxon>
        <taxon>Cellulomonadaceae</taxon>
        <taxon>Cellulomonas</taxon>
    </lineage>
</organism>
<evidence type="ECO:0000256" key="1">
    <source>
        <dbReference type="SAM" id="MobiDB-lite"/>
    </source>
</evidence>